<evidence type="ECO:0000256" key="2">
    <source>
        <dbReference type="ARBA" id="ARBA00023136"/>
    </source>
</evidence>
<keyword evidence="5" id="KW-0812">Transmembrane</keyword>
<evidence type="ECO:0000313" key="7">
    <source>
        <dbReference type="EMBL" id="MDH5829989.1"/>
    </source>
</evidence>
<organism evidence="7 8">
    <name type="scientific">Luteimonas rhizosphaericola</name>
    <dbReference type="NCBI Taxonomy" id="3042024"/>
    <lineage>
        <taxon>Bacteria</taxon>
        <taxon>Pseudomonadati</taxon>
        <taxon>Pseudomonadota</taxon>
        <taxon>Gammaproteobacteria</taxon>
        <taxon>Lysobacterales</taxon>
        <taxon>Lysobacteraceae</taxon>
        <taxon>Luteimonas</taxon>
    </lineage>
</organism>
<reference evidence="7 8" key="1">
    <citation type="submission" date="2023-04" db="EMBL/GenBank/DDBJ databases">
        <title>Luteimonas sp. M1R5S18.</title>
        <authorList>
            <person name="Sun J.-Q."/>
        </authorList>
    </citation>
    <scope>NUCLEOTIDE SEQUENCE [LARGE SCALE GENOMIC DNA]</scope>
    <source>
        <strain evidence="7 8">M1R5S18</strain>
    </source>
</reference>
<name>A0ABT6JH33_9GAMM</name>
<comment type="subcellular location">
    <subcellularLocation>
        <location evidence="1">Cell outer membrane</location>
    </subcellularLocation>
</comment>
<proteinExistence type="predicted"/>
<dbReference type="CDD" id="cd07185">
    <property type="entry name" value="OmpA_C-like"/>
    <property type="match status" value="1"/>
</dbReference>
<evidence type="ECO:0000313" key="8">
    <source>
        <dbReference type="Proteomes" id="UP001156831"/>
    </source>
</evidence>
<dbReference type="PRINTS" id="PR01021">
    <property type="entry name" value="OMPADOMAIN"/>
</dbReference>
<gene>
    <name evidence="7" type="ORF">QFW80_05580</name>
</gene>
<dbReference type="InterPro" id="IPR050330">
    <property type="entry name" value="Bact_OuterMem_StrucFunc"/>
</dbReference>
<feature type="domain" description="OmpA-like" evidence="6">
    <location>
        <begin position="78"/>
        <end position="206"/>
    </location>
</feature>
<protein>
    <submittedName>
        <fullName evidence="7">OmpA family protein</fullName>
    </submittedName>
</protein>
<accession>A0ABT6JH33</accession>
<dbReference type="PANTHER" id="PTHR30329">
    <property type="entry name" value="STATOR ELEMENT OF FLAGELLAR MOTOR COMPLEX"/>
    <property type="match status" value="1"/>
</dbReference>
<keyword evidence="2 4" id="KW-0472">Membrane</keyword>
<dbReference type="PANTHER" id="PTHR30329:SF21">
    <property type="entry name" value="LIPOPROTEIN YIAD-RELATED"/>
    <property type="match status" value="1"/>
</dbReference>
<dbReference type="RefSeq" id="WP_280600415.1">
    <property type="nucleotide sequence ID" value="NZ_JARXRN010000020.1"/>
</dbReference>
<dbReference type="InterPro" id="IPR006664">
    <property type="entry name" value="OMP_bac"/>
</dbReference>
<dbReference type="Pfam" id="PF00691">
    <property type="entry name" value="OmpA"/>
    <property type="match status" value="1"/>
</dbReference>
<keyword evidence="3" id="KW-0998">Cell outer membrane</keyword>
<evidence type="ECO:0000256" key="5">
    <source>
        <dbReference type="SAM" id="Phobius"/>
    </source>
</evidence>
<dbReference type="EMBL" id="JARXRN010000020">
    <property type="protein sequence ID" value="MDH5829989.1"/>
    <property type="molecule type" value="Genomic_DNA"/>
</dbReference>
<evidence type="ECO:0000256" key="3">
    <source>
        <dbReference type="ARBA" id="ARBA00023237"/>
    </source>
</evidence>
<dbReference type="PROSITE" id="PS51123">
    <property type="entry name" value="OMPA_2"/>
    <property type="match status" value="1"/>
</dbReference>
<feature type="transmembrane region" description="Helical" evidence="5">
    <location>
        <begin position="39"/>
        <end position="58"/>
    </location>
</feature>
<evidence type="ECO:0000256" key="4">
    <source>
        <dbReference type="PROSITE-ProRule" id="PRU00473"/>
    </source>
</evidence>
<keyword evidence="5" id="KW-1133">Transmembrane helix</keyword>
<dbReference type="Proteomes" id="UP001156831">
    <property type="component" value="Unassembled WGS sequence"/>
</dbReference>
<dbReference type="Gene3D" id="3.30.1330.60">
    <property type="entry name" value="OmpA-like domain"/>
    <property type="match status" value="1"/>
</dbReference>
<sequence>MIGTHVAFRGIRRLRRHRESRNLFVIPLARFHGDAMNRIVRAPVVGLVVVALTLLLGGCATTRPPPSPEPAAEATLPPRAYIEKLSADGLFGFGSASLGDAAGSEALAGLDALAAKLSDGRSLRAVHVIGHSDRIGSDQANLALSTRRAEAVRDYLIERGVTAGRITAVGRGSVEPVVVCATERGDALVECLAPNRRVEVRVSYGD</sequence>
<evidence type="ECO:0000259" key="6">
    <source>
        <dbReference type="PROSITE" id="PS51123"/>
    </source>
</evidence>
<evidence type="ECO:0000256" key="1">
    <source>
        <dbReference type="ARBA" id="ARBA00004442"/>
    </source>
</evidence>
<dbReference type="InterPro" id="IPR006665">
    <property type="entry name" value="OmpA-like"/>
</dbReference>
<dbReference type="InterPro" id="IPR036737">
    <property type="entry name" value="OmpA-like_sf"/>
</dbReference>
<comment type="caution">
    <text evidence="7">The sequence shown here is derived from an EMBL/GenBank/DDBJ whole genome shotgun (WGS) entry which is preliminary data.</text>
</comment>
<dbReference type="SUPFAM" id="SSF103088">
    <property type="entry name" value="OmpA-like"/>
    <property type="match status" value="1"/>
</dbReference>
<keyword evidence="8" id="KW-1185">Reference proteome</keyword>